<dbReference type="EMBL" id="LGRX02033281">
    <property type="protein sequence ID" value="KAK3241920.1"/>
    <property type="molecule type" value="Genomic_DNA"/>
</dbReference>
<dbReference type="Proteomes" id="UP001190700">
    <property type="component" value="Unassembled WGS sequence"/>
</dbReference>
<evidence type="ECO:0000313" key="2">
    <source>
        <dbReference type="EMBL" id="KAK3241920.1"/>
    </source>
</evidence>
<dbReference type="CDD" id="cd08544">
    <property type="entry name" value="Reeler"/>
    <property type="match status" value="1"/>
</dbReference>
<accession>A0AAE0BU52</accession>
<dbReference type="AlphaFoldDB" id="A0AAE0BU52"/>
<sequence length="198" mass="21160">MLWCEAKRNGDAPTCTMLARNAFTVGMLVLIHHTHHGYARSIGSPVCSHKGVGHGVPVQSGDGGYAIRVQGGGAALLEAARMGTPTTVVVKGSIPYKGILIQASDSSDEPVGSFARDQLGEGLEVHPSCDYAVTHTIDHAKEPRAEDEFQFITPSPLVDGDIIKFKVTLVKDFITWYALEKTFIIGQLDSDDAPADEG</sequence>
<keyword evidence="3" id="KW-1185">Reference proteome</keyword>
<comment type="caution">
    <text evidence="2">The sequence shown here is derived from an EMBL/GenBank/DDBJ whole genome shotgun (WGS) entry which is preliminary data.</text>
</comment>
<proteinExistence type="predicted"/>
<dbReference type="InterPro" id="IPR002861">
    <property type="entry name" value="Reeler_dom"/>
</dbReference>
<dbReference type="InterPro" id="IPR042307">
    <property type="entry name" value="Reeler_sf"/>
</dbReference>
<reference evidence="2 3" key="1">
    <citation type="journal article" date="2015" name="Genome Biol. Evol.">
        <title>Comparative Genomics of a Bacterivorous Green Alga Reveals Evolutionary Causalities and Consequences of Phago-Mixotrophic Mode of Nutrition.</title>
        <authorList>
            <person name="Burns J.A."/>
            <person name="Paasch A."/>
            <person name="Narechania A."/>
            <person name="Kim E."/>
        </authorList>
    </citation>
    <scope>NUCLEOTIDE SEQUENCE [LARGE SCALE GENOMIC DNA]</scope>
    <source>
        <strain evidence="2 3">PLY_AMNH</strain>
    </source>
</reference>
<feature type="domain" description="Reelin" evidence="1">
    <location>
        <begin position="80"/>
        <end position="177"/>
    </location>
</feature>
<dbReference type="Pfam" id="PF02014">
    <property type="entry name" value="Reeler"/>
    <property type="match status" value="1"/>
</dbReference>
<organism evidence="2 3">
    <name type="scientific">Cymbomonas tetramitiformis</name>
    <dbReference type="NCBI Taxonomy" id="36881"/>
    <lineage>
        <taxon>Eukaryota</taxon>
        <taxon>Viridiplantae</taxon>
        <taxon>Chlorophyta</taxon>
        <taxon>Pyramimonadophyceae</taxon>
        <taxon>Pyramimonadales</taxon>
        <taxon>Pyramimonadaceae</taxon>
        <taxon>Cymbomonas</taxon>
    </lineage>
</organism>
<gene>
    <name evidence="2" type="ORF">CYMTET_48353</name>
</gene>
<protein>
    <recommendedName>
        <fullName evidence="1">Reelin domain-containing protein</fullName>
    </recommendedName>
</protein>
<evidence type="ECO:0000313" key="3">
    <source>
        <dbReference type="Proteomes" id="UP001190700"/>
    </source>
</evidence>
<name>A0AAE0BU52_9CHLO</name>
<evidence type="ECO:0000259" key="1">
    <source>
        <dbReference type="Pfam" id="PF02014"/>
    </source>
</evidence>
<dbReference type="Gene3D" id="2.60.40.4060">
    <property type="entry name" value="Reeler domain"/>
    <property type="match status" value="1"/>
</dbReference>